<dbReference type="RefSeq" id="WP_169298147.1">
    <property type="nucleotide sequence ID" value="NZ_JABBNI010000024.1"/>
</dbReference>
<dbReference type="AlphaFoldDB" id="A0A7Y0EJH4"/>
<reference evidence="1 2" key="1">
    <citation type="submission" date="2020-04" db="EMBL/GenBank/DDBJ databases">
        <authorList>
            <person name="Doyle D.A."/>
        </authorList>
    </citation>
    <scope>NUCLEOTIDE SEQUENCE [LARGE SCALE GENOMIC DNA]</scope>
    <source>
        <strain evidence="1 2">P21</strain>
    </source>
</reference>
<evidence type="ECO:0000313" key="1">
    <source>
        <dbReference type="EMBL" id="NMM63550.1"/>
    </source>
</evidence>
<sequence>MVEDTLKELKFKGSLEGIEIYSRLNHPYYCSIKTNWEKEFDNYLSKLEVLNYQ</sequence>
<keyword evidence="2" id="KW-1185">Reference proteome</keyword>
<organism evidence="1 2">
    <name type="scientific">Clostridium muellerianum</name>
    <dbReference type="NCBI Taxonomy" id="2716538"/>
    <lineage>
        <taxon>Bacteria</taxon>
        <taxon>Bacillati</taxon>
        <taxon>Bacillota</taxon>
        <taxon>Clostridia</taxon>
        <taxon>Eubacteriales</taxon>
        <taxon>Clostridiaceae</taxon>
        <taxon>Clostridium</taxon>
    </lineage>
</organism>
<reference evidence="1 2" key="2">
    <citation type="submission" date="2020-06" db="EMBL/GenBank/DDBJ databases">
        <title>Complete Genome Sequence of Clostridium muelleri sp. nov. P21T, an Acid-Alcohol Producing Acetogen Isolated from Old Hay.</title>
        <authorList>
            <person name="Duncan K.E."/>
            <person name="Tanner R.S."/>
        </authorList>
    </citation>
    <scope>NUCLEOTIDE SEQUENCE [LARGE SCALE GENOMIC DNA]</scope>
    <source>
        <strain evidence="1 2">P21</strain>
    </source>
</reference>
<proteinExistence type="predicted"/>
<dbReference type="Proteomes" id="UP000537131">
    <property type="component" value="Unassembled WGS sequence"/>
</dbReference>
<dbReference type="EMBL" id="JABBNI010000024">
    <property type="protein sequence ID" value="NMM63550.1"/>
    <property type="molecule type" value="Genomic_DNA"/>
</dbReference>
<protein>
    <submittedName>
        <fullName evidence="1">Uncharacterized protein</fullName>
    </submittedName>
</protein>
<name>A0A7Y0EJH4_9CLOT</name>
<comment type="caution">
    <text evidence="1">The sequence shown here is derived from an EMBL/GenBank/DDBJ whole genome shotgun (WGS) entry which is preliminary data.</text>
</comment>
<accession>A0A7Y0EJH4</accession>
<gene>
    <name evidence="1" type="ORF">HBE96_12865</name>
</gene>
<evidence type="ECO:0000313" key="2">
    <source>
        <dbReference type="Proteomes" id="UP000537131"/>
    </source>
</evidence>